<dbReference type="EMBL" id="JACIUZ010000003">
    <property type="protein sequence ID" value="MBB1062234.1"/>
    <property type="molecule type" value="Genomic_DNA"/>
</dbReference>
<evidence type="ECO:0000256" key="5">
    <source>
        <dbReference type="ARBA" id="ARBA00022741"/>
    </source>
</evidence>
<dbReference type="InterPro" id="IPR012795">
    <property type="entry name" value="tRNA_Ile_lys_synt_N"/>
</dbReference>
<dbReference type="Proteomes" id="UP000544052">
    <property type="component" value="Unassembled WGS sequence"/>
</dbReference>
<keyword evidence="2 8" id="KW-0963">Cytoplasm</keyword>
<dbReference type="Pfam" id="PF11734">
    <property type="entry name" value="TilS_C"/>
    <property type="match status" value="1"/>
</dbReference>
<evidence type="ECO:0000256" key="7">
    <source>
        <dbReference type="ARBA" id="ARBA00048539"/>
    </source>
</evidence>
<dbReference type="InterPro" id="IPR012796">
    <property type="entry name" value="Lysidine-tRNA-synth_C"/>
</dbReference>
<comment type="similarity">
    <text evidence="8">Belongs to the tRNA(Ile)-lysidine synthase family.</text>
</comment>
<keyword evidence="6" id="KW-0067">ATP-binding</keyword>
<dbReference type="CDD" id="cd01992">
    <property type="entry name" value="TilS_N"/>
    <property type="match status" value="1"/>
</dbReference>
<keyword evidence="4 8" id="KW-0819">tRNA processing</keyword>
<evidence type="ECO:0000256" key="8">
    <source>
        <dbReference type="HAMAP-Rule" id="MF_01161"/>
    </source>
</evidence>
<dbReference type="SMART" id="SM00977">
    <property type="entry name" value="TilS_C"/>
    <property type="match status" value="1"/>
</dbReference>
<dbReference type="Pfam" id="PF01171">
    <property type="entry name" value="ATP_bind_3"/>
    <property type="match status" value="1"/>
</dbReference>
<dbReference type="HAMAP" id="MF_01161">
    <property type="entry name" value="tRNA_Ile_lys_synt"/>
    <property type="match status" value="1"/>
</dbReference>
<comment type="function">
    <text evidence="8">Ligates lysine onto the cytidine present at position 34 of the AUA codon-specific tRNA(Ile) that contains the anticodon CAU, in an ATP-dependent manner. Cytidine is converted to lysidine, thus changing the amino acid specificity of the tRNA from methionine to isoleucine.</text>
</comment>
<dbReference type="InterPro" id="IPR011063">
    <property type="entry name" value="TilS/TtcA_N"/>
</dbReference>
<dbReference type="InterPro" id="IPR012094">
    <property type="entry name" value="tRNA_Ile_lys_synt"/>
</dbReference>
<dbReference type="NCBIfam" id="TIGR02432">
    <property type="entry name" value="lysidine_TilS_N"/>
    <property type="match status" value="1"/>
</dbReference>
<evidence type="ECO:0000256" key="2">
    <source>
        <dbReference type="ARBA" id="ARBA00022490"/>
    </source>
</evidence>
<proteinExistence type="inferred from homology"/>
<comment type="subcellular location">
    <subcellularLocation>
        <location evidence="1 8">Cytoplasm</location>
    </subcellularLocation>
</comment>
<dbReference type="SUPFAM" id="SSF52402">
    <property type="entry name" value="Adenine nucleotide alpha hydrolases-like"/>
    <property type="match status" value="1"/>
</dbReference>
<dbReference type="NCBIfam" id="TIGR02433">
    <property type="entry name" value="lysidine_TilS_C"/>
    <property type="match status" value="1"/>
</dbReference>
<dbReference type="GO" id="GO:0032267">
    <property type="term" value="F:tRNA(Ile)-lysidine synthase activity"/>
    <property type="evidence" value="ECO:0007669"/>
    <property type="project" value="UniProtKB-EC"/>
</dbReference>
<sequence length="462" mass="54641">MNLNNIFKRHLQQGRFFDKGKRVVVAVSTGVDSMVLLSLLQRLPETVRPQIVVAHVNHQLRKQSKEEEQFIRHYCSTHHLRLVVYQWAIAEHPTTGIEEAARKIRYHFFNRVMKQEQASVLITAHHKNDLAETMLMKLTRGGQLHQLIGMKEQRDFVDGKLVRPLLDFTKQQLREYAISNHLKWYEDETNYELTVSRNRFRHRIIPLLEAENPNLLDSLSSYHEQLELAVELEDQFAKEQLQRIKDKQGHVNLKQLLQFSLAKERLILLKWLEWSGATNLKQGFIEQLLADINNRHLPQFNRQITPKLILFKNYSELFLKNVNQLPQKAQTSLNSVVKLGRWYPIGNDYQIAVALTKQFFGKTVDYQEMWLAPEQLPLRIRRWQSQDRLPLKNGGHQKISRVLIDQKVPLSERDQQLVIADAKNNIVWAVGRKWGWFTRPDDYLDQWQRLVIGIRDLKRRKE</sequence>
<keyword evidence="5" id="KW-0547">Nucleotide-binding</keyword>
<keyword evidence="3 8" id="KW-0436">Ligase</keyword>
<accession>A0ABR6E4W2</accession>
<gene>
    <name evidence="8 10" type="primary">tilS</name>
    <name evidence="10" type="ORF">H5R64_00185</name>
</gene>
<comment type="catalytic activity">
    <reaction evidence="7 8">
        <text>cytidine(34) in tRNA(Ile2) + L-lysine + ATP = lysidine(34) in tRNA(Ile2) + AMP + diphosphate + H(+)</text>
        <dbReference type="Rhea" id="RHEA:43744"/>
        <dbReference type="Rhea" id="RHEA-COMP:10625"/>
        <dbReference type="Rhea" id="RHEA-COMP:10670"/>
        <dbReference type="ChEBI" id="CHEBI:15378"/>
        <dbReference type="ChEBI" id="CHEBI:30616"/>
        <dbReference type="ChEBI" id="CHEBI:32551"/>
        <dbReference type="ChEBI" id="CHEBI:33019"/>
        <dbReference type="ChEBI" id="CHEBI:82748"/>
        <dbReference type="ChEBI" id="CHEBI:83665"/>
        <dbReference type="ChEBI" id="CHEBI:456215"/>
        <dbReference type="EC" id="6.3.4.19"/>
    </reaction>
</comment>
<reference evidence="10 11" key="1">
    <citation type="submission" date="2020-07" db="EMBL/GenBank/DDBJ databases">
        <title>Description of Limosilactobacillus balticus sp. nov., Limosilactobacillus agrestis sp. nov., Limosilactobacillus albertensis sp. nov., Limosilactobacillus rudii sp. nov., Limosilactobacillus fastidiosus sp. nov., five novel Limosilactobacillus species isolated from the vertebrate gastrointestinal tract, and proposal of 6 subspecies of Limosilactobacillus reuteri adapted to the gastrointestinal tract of specific vertebrate hosts.</title>
        <authorList>
            <person name="Li F."/>
            <person name="Cheng C."/>
            <person name="Zheng J."/>
            <person name="Quevedo R.M."/>
            <person name="Li J."/>
            <person name="Roos S."/>
            <person name="Gaenzle M.G."/>
            <person name="Walter J."/>
        </authorList>
    </citation>
    <scope>NUCLEOTIDE SEQUENCE [LARGE SCALE GENOMIC DNA]</scope>
    <source>
        <strain evidence="10 11">WF-MO7-1</strain>
    </source>
</reference>
<evidence type="ECO:0000256" key="3">
    <source>
        <dbReference type="ARBA" id="ARBA00022598"/>
    </source>
</evidence>
<evidence type="ECO:0000259" key="9">
    <source>
        <dbReference type="SMART" id="SM00977"/>
    </source>
</evidence>
<evidence type="ECO:0000256" key="4">
    <source>
        <dbReference type="ARBA" id="ARBA00022694"/>
    </source>
</evidence>
<protein>
    <recommendedName>
        <fullName evidence="8">tRNA(Ile)-lysidine synthase</fullName>
        <ecNumber evidence="8">6.3.4.19</ecNumber>
    </recommendedName>
    <alternativeName>
        <fullName evidence="8">tRNA(Ile)-2-lysyl-cytidine synthase</fullName>
    </alternativeName>
    <alternativeName>
        <fullName evidence="8">tRNA(Ile)-lysidine synthetase</fullName>
    </alternativeName>
</protein>
<dbReference type="InterPro" id="IPR014729">
    <property type="entry name" value="Rossmann-like_a/b/a_fold"/>
</dbReference>
<evidence type="ECO:0000313" key="10">
    <source>
        <dbReference type="EMBL" id="MBB1062234.1"/>
    </source>
</evidence>
<evidence type="ECO:0000313" key="11">
    <source>
        <dbReference type="Proteomes" id="UP000544052"/>
    </source>
</evidence>
<dbReference type="Gene3D" id="3.40.50.620">
    <property type="entry name" value="HUPs"/>
    <property type="match status" value="1"/>
</dbReference>
<comment type="caution">
    <text evidence="10">The sequence shown here is derived from an EMBL/GenBank/DDBJ whole genome shotgun (WGS) entry which is preliminary data.</text>
</comment>
<evidence type="ECO:0000256" key="6">
    <source>
        <dbReference type="ARBA" id="ARBA00022840"/>
    </source>
</evidence>
<dbReference type="SUPFAM" id="SSF56037">
    <property type="entry name" value="PheT/TilS domain"/>
    <property type="match status" value="1"/>
</dbReference>
<organism evidence="10 11">
    <name type="scientific">Limosilactobacillus fastidiosus</name>
    <dbReference type="NCBI Taxonomy" id="2759855"/>
    <lineage>
        <taxon>Bacteria</taxon>
        <taxon>Bacillati</taxon>
        <taxon>Bacillota</taxon>
        <taxon>Bacilli</taxon>
        <taxon>Lactobacillales</taxon>
        <taxon>Lactobacillaceae</taxon>
        <taxon>Limosilactobacillus</taxon>
    </lineage>
</organism>
<dbReference type="PANTHER" id="PTHR43033">
    <property type="entry name" value="TRNA(ILE)-LYSIDINE SYNTHASE-RELATED"/>
    <property type="match status" value="1"/>
</dbReference>
<comment type="caution">
    <text evidence="8">Lacks conserved residue(s) required for the propagation of feature annotation.</text>
</comment>
<name>A0ABR6E4W2_9LACO</name>
<keyword evidence="11" id="KW-1185">Reference proteome</keyword>
<dbReference type="EC" id="6.3.4.19" evidence="8"/>
<feature type="domain" description="Lysidine-tRNA(Ile) synthetase C-terminal" evidence="9">
    <location>
        <begin position="378"/>
        <end position="447"/>
    </location>
</feature>
<evidence type="ECO:0000256" key="1">
    <source>
        <dbReference type="ARBA" id="ARBA00004496"/>
    </source>
</evidence>
<dbReference type="RefSeq" id="WP_182582459.1">
    <property type="nucleotide sequence ID" value="NZ_JACIUZ010000003.1"/>
</dbReference>
<dbReference type="PANTHER" id="PTHR43033:SF1">
    <property type="entry name" value="TRNA(ILE)-LYSIDINE SYNTHASE-RELATED"/>
    <property type="match status" value="1"/>
</dbReference>